<reference evidence="1 2" key="2">
    <citation type="submission" date="2014-09" db="EMBL/GenBank/DDBJ databases">
        <authorList>
            <consortium name="NBRP consortium"/>
            <person name="Sawabe T."/>
            <person name="Meirelles P."/>
            <person name="Nakanishi M."/>
            <person name="Sayaka M."/>
            <person name="Hattori M."/>
            <person name="Ohkuma M."/>
        </authorList>
    </citation>
    <scope>NUCLEOTIDE SEQUENCE [LARGE SCALE GENOMIC DNA]</scope>
    <source>
        <strain evidence="2">JCM19235</strain>
    </source>
</reference>
<reference evidence="1 2" key="1">
    <citation type="submission" date="2014-09" db="EMBL/GenBank/DDBJ databases">
        <title>Vibrio maritimus JCM 19235. (C45) whole genome shotgun sequence.</title>
        <authorList>
            <person name="Sawabe T."/>
            <person name="Meirelles P."/>
            <person name="Nakanishi M."/>
            <person name="Sayaka M."/>
            <person name="Hattori M."/>
            <person name="Ohkuma M."/>
        </authorList>
    </citation>
    <scope>NUCLEOTIDE SEQUENCE [LARGE SCALE GENOMIC DNA]</scope>
    <source>
        <strain evidence="2">JCM19235</strain>
    </source>
</reference>
<dbReference type="EMBL" id="BBMR01000006">
    <property type="protein sequence ID" value="GAL20614.1"/>
    <property type="molecule type" value="Genomic_DNA"/>
</dbReference>
<accession>A0A090S2A0</accession>
<evidence type="ECO:0000313" key="2">
    <source>
        <dbReference type="Proteomes" id="UP000029228"/>
    </source>
</evidence>
<dbReference type="STRING" id="990268.JCM19235_3616"/>
<keyword evidence="2" id="KW-1185">Reference proteome</keyword>
<gene>
    <name evidence="1" type="ORF">JCM19235_3616</name>
</gene>
<evidence type="ECO:0000313" key="1">
    <source>
        <dbReference type="EMBL" id="GAL20614.1"/>
    </source>
</evidence>
<name>A0A090S2A0_9VIBR</name>
<protein>
    <submittedName>
        <fullName evidence="1">Uncharacterized protein</fullName>
    </submittedName>
</protein>
<dbReference type="Proteomes" id="UP000029228">
    <property type="component" value="Unassembled WGS sequence"/>
</dbReference>
<dbReference type="AlphaFoldDB" id="A0A090S2A0"/>
<proteinExistence type="predicted"/>
<sequence length="37" mass="4538">MLFDFRNILDCIVDYFGIFSIRLRLNKQMTQIRDARD</sequence>
<organism evidence="1 2">
    <name type="scientific">Vibrio maritimus</name>
    <dbReference type="NCBI Taxonomy" id="990268"/>
    <lineage>
        <taxon>Bacteria</taxon>
        <taxon>Pseudomonadati</taxon>
        <taxon>Pseudomonadota</taxon>
        <taxon>Gammaproteobacteria</taxon>
        <taxon>Vibrionales</taxon>
        <taxon>Vibrionaceae</taxon>
        <taxon>Vibrio</taxon>
    </lineage>
</organism>
<comment type="caution">
    <text evidence="1">The sequence shown here is derived from an EMBL/GenBank/DDBJ whole genome shotgun (WGS) entry which is preliminary data.</text>
</comment>